<sequence>MSFILFSVSFSLCLPLSFLSFFFFLLSFSLCLFLSLSFRPFFPPRSNSSGHGRTNEWEMIVYLYDLSPSENCTDK</sequence>
<keyword evidence="1" id="KW-0812">Transmembrane</keyword>
<accession>A0AAE0NS00</accession>
<feature type="transmembrane region" description="Helical" evidence="1">
    <location>
        <begin position="6"/>
        <end position="36"/>
    </location>
</feature>
<reference evidence="2" key="2">
    <citation type="submission" date="2023-06" db="EMBL/GenBank/DDBJ databases">
        <authorList>
            <consortium name="Lawrence Berkeley National Laboratory"/>
            <person name="Haridas S."/>
            <person name="Hensen N."/>
            <person name="Bonometti L."/>
            <person name="Westerberg I."/>
            <person name="Brannstrom I.O."/>
            <person name="Guillou S."/>
            <person name="Cros-Aarteil S."/>
            <person name="Calhoun S."/>
            <person name="Kuo A."/>
            <person name="Mondo S."/>
            <person name="Pangilinan J."/>
            <person name="Riley R."/>
            <person name="LaButti K."/>
            <person name="Andreopoulos B."/>
            <person name="Lipzen A."/>
            <person name="Chen C."/>
            <person name="Yanf M."/>
            <person name="Daum C."/>
            <person name="Ng V."/>
            <person name="Clum A."/>
            <person name="Steindorff A."/>
            <person name="Ohm R."/>
            <person name="Martin F."/>
            <person name="Silar P."/>
            <person name="Natvig D."/>
            <person name="Lalanne C."/>
            <person name="Gautier V."/>
            <person name="Ament-velasquez S.L."/>
            <person name="Kruys A."/>
            <person name="Hutchinson M.I."/>
            <person name="Powell A.J."/>
            <person name="Barry K."/>
            <person name="Miller A.N."/>
            <person name="Grigoriev I.V."/>
            <person name="Debuchy R."/>
            <person name="Gladieux P."/>
            <person name="Thoren M.H."/>
            <person name="Johannesson H."/>
        </authorList>
    </citation>
    <scope>NUCLEOTIDE SEQUENCE</scope>
    <source>
        <strain evidence="2">CBS 232.78</strain>
    </source>
</reference>
<comment type="caution">
    <text evidence="2">The sequence shown here is derived from an EMBL/GenBank/DDBJ whole genome shotgun (WGS) entry which is preliminary data.</text>
</comment>
<keyword evidence="1" id="KW-1133">Transmembrane helix</keyword>
<dbReference type="Proteomes" id="UP001285441">
    <property type="component" value="Unassembled WGS sequence"/>
</dbReference>
<evidence type="ECO:0000313" key="3">
    <source>
        <dbReference type="Proteomes" id="UP001285441"/>
    </source>
</evidence>
<name>A0AAE0NS00_9PEZI</name>
<evidence type="ECO:0000313" key="2">
    <source>
        <dbReference type="EMBL" id="KAK3386614.1"/>
    </source>
</evidence>
<keyword evidence="3" id="KW-1185">Reference proteome</keyword>
<organism evidence="2 3">
    <name type="scientific">Podospora didyma</name>
    <dbReference type="NCBI Taxonomy" id="330526"/>
    <lineage>
        <taxon>Eukaryota</taxon>
        <taxon>Fungi</taxon>
        <taxon>Dikarya</taxon>
        <taxon>Ascomycota</taxon>
        <taxon>Pezizomycotina</taxon>
        <taxon>Sordariomycetes</taxon>
        <taxon>Sordariomycetidae</taxon>
        <taxon>Sordariales</taxon>
        <taxon>Podosporaceae</taxon>
        <taxon>Podospora</taxon>
    </lineage>
</organism>
<gene>
    <name evidence="2" type="ORF">B0H63DRAFT_468092</name>
</gene>
<protein>
    <submittedName>
        <fullName evidence="2">Uncharacterized protein</fullName>
    </submittedName>
</protein>
<dbReference type="AlphaFoldDB" id="A0AAE0NS00"/>
<reference evidence="2" key="1">
    <citation type="journal article" date="2023" name="Mol. Phylogenet. Evol.">
        <title>Genome-scale phylogeny and comparative genomics of the fungal order Sordariales.</title>
        <authorList>
            <person name="Hensen N."/>
            <person name="Bonometti L."/>
            <person name="Westerberg I."/>
            <person name="Brannstrom I.O."/>
            <person name="Guillou S."/>
            <person name="Cros-Aarteil S."/>
            <person name="Calhoun S."/>
            <person name="Haridas S."/>
            <person name="Kuo A."/>
            <person name="Mondo S."/>
            <person name="Pangilinan J."/>
            <person name="Riley R."/>
            <person name="LaButti K."/>
            <person name="Andreopoulos B."/>
            <person name="Lipzen A."/>
            <person name="Chen C."/>
            <person name="Yan M."/>
            <person name="Daum C."/>
            <person name="Ng V."/>
            <person name="Clum A."/>
            <person name="Steindorff A."/>
            <person name="Ohm R.A."/>
            <person name="Martin F."/>
            <person name="Silar P."/>
            <person name="Natvig D.O."/>
            <person name="Lalanne C."/>
            <person name="Gautier V."/>
            <person name="Ament-Velasquez S.L."/>
            <person name="Kruys A."/>
            <person name="Hutchinson M.I."/>
            <person name="Powell A.J."/>
            <person name="Barry K."/>
            <person name="Miller A.N."/>
            <person name="Grigoriev I.V."/>
            <person name="Debuchy R."/>
            <person name="Gladieux P."/>
            <person name="Hiltunen Thoren M."/>
            <person name="Johannesson H."/>
        </authorList>
    </citation>
    <scope>NUCLEOTIDE SEQUENCE</scope>
    <source>
        <strain evidence="2">CBS 232.78</strain>
    </source>
</reference>
<evidence type="ECO:0000256" key="1">
    <source>
        <dbReference type="SAM" id="Phobius"/>
    </source>
</evidence>
<proteinExistence type="predicted"/>
<dbReference type="EMBL" id="JAULSW010000003">
    <property type="protein sequence ID" value="KAK3386614.1"/>
    <property type="molecule type" value="Genomic_DNA"/>
</dbReference>
<keyword evidence="1" id="KW-0472">Membrane</keyword>